<dbReference type="FunFam" id="3.40.30.10:FF:000107">
    <property type="entry name" value="Protein disulfide-isomerase 5-2"/>
    <property type="match status" value="1"/>
</dbReference>
<dbReference type="FunFam" id="3.40.30.10:FF:000143">
    <property type="entry name" value="Protein disulfide-isomerase"/>
    <property type="match status" value="1"/>
</dbReference>
<evidence type="ECO:0000256" key="3">
    <source>
        <dbReference type="ARBA" id="ARBA00004319"/>
    </source>
</evidence>
<dbReference type="Gene3D" id="3.40.30.10">
    <property type="entry name" value="Glutaredoxin"/>
    <property type="match status" value="4"/>
</dbReference>
<feature type="disulfide bond" description="Redox-active" evidence="14">
    <location>
        <begin position="66"/>
        <end position="69"/>
    </location>
</feature>
<dbReference type="GO" id="GO:0003756">
    <property type="term" value="F:protein disulfide isomerase activity"/>
    <property type="evidence" value="ECO:0007669"/>
    <property type="project" value="UniProtKB-EC"/>
</dbReference>
<dbReference type="FunFam" id="3.40.30.10:FF:000150">
    <property type="entry name" value="Protein disulfide-isomerase"/>
    <property type="match status" value="1"/>
</dbReference>
<feature type="region of interest" description="Disordered" evidence="15">
    <location>
        <begin position="487"/>
        <end position="520"/>
    </location>
</feature>
<comment type="function">
    <text evidence="2">Participates in the folding of proteins containing disulfide bonds, may be involved in glycosylation, prolyl hydroxylation and triglyceride transfer.</text>
</comment>
<dbReference type="PROSITE" id="PS51352">
    <property type="entry name" value="THIOREDOXIN_2"/>
    <property type="match status" value="2"/>
</dbReference>
<evidence type="ECO:0000256" key="13">
    <source>
        <dbReference type="ARBA" id="ARBA00039846"/>
    </source>
</evidence>
<evidence type="ECO:0000256" key="2">
    <source>
        <dbReference type="ARBA" id="ARBA00002692"/>
    </source>
</evidence>
<dbReference type="AlphaFoldDB" id="A0A8K0H7P8"/>
<dbReference type="PANTHER" id="PTHR18929">
    <property type="entry name" value="PROTEIN DISULFIDE ISOMERASE"/>
    <property type="match status" value="1"/>
</dbReference>
<comment type="similarity">
    <text evidence="4">Belongs to the protein disulfide isomerase family.</text>
</comment>
<dbReference type="Pfam" id="PF00085">
    <property type="entry name" value="Thioredoxin"/>
    <property type="match status" value="2"/>
</dbReference>
<feature type="disulfide bond" description="Redox-active" evidence="14">
    <location>
        <begin position="411"/>
        <end position="414"/>
    </location>
</feature>
<dbReference type="GO" id="GO:0006457">
    <property type="term" value="P:protein folding"/>
    <property type="evidence" value="ECO:0007669"/>
    <property type="project" value="TreeGrafter"/>
</dbReference>
<evidence type="ECO:0000256" key="1">
    <source>
        <dbReference type="ARBA" id="ARBA00001182"/>
    </source>
</evidence>
<dbReference type="Proteomes" id="UP000796880">
    <property type="component" value="Unassembled WGS sequence"/>
</dbReference>
<dbReference type="EMBL" id="VOIH02000005">
    <property type="protein sequence ID" value="KAF3446999.1"/>
    <property type="molecule type" value="Genomic_DNA"/>
</dbReference>
<protein>
    <recommendedName>
        <fullName evidence="13">Protein disulfide-isomerase</fullName>
        <ecNumber evidence="5">5.3.4.1</ecNumber>
    </recommendedName>
</protein>
<evidence type="ECO:0000313" key="19">
    <source>
        <dbReference type="Proteomes" id="UP000796880"/>
    </source>
</evidence>
<organism evidence="18 19">
    <name type="scientific">Rhamnella rubrinervis</name>
    <dbReference type="NCBI Taxonomy" id="2594499"/>
    <lineage>
        <taxon>Eukaryota</taxon>
        <taxon>Viridiplantae</taxon>
        <taxon>Streptophyta</taxon>
        <taxon>Embryophyta</taxon>
        <taxon>Tracheophyta</taxon>
        <taxon>Spermatophyta</taxon>
        <taxon>Magnoliopsida</taxon>
        <taxon>eudicotyledons</taxon>
        <taxon>Gunneridae</taxon>
        <taxon>Pentapetalae</taxon>
        <taxon>rosids</taxon>
        <taxon>fabids</taxon>
        <taxon>Rosales</taxon>
        <taxon>Rhamnaceae</taxon>
        <taxon>rhamnoid group</taxon>
        <taxon>Rhamneae</taxon>
        <taxon>Rhamnella</taxon>
    </lineage>
</organism>
<dbReference type="EC" id="5.3.4.1" evidence="5"/>
<dbReference type="PANTHER" id="PTHR18929:SF132">
    <property type="entry name" value="PROTEIN DISULFIDE-ISOMERASE A3"/>
    <property type="match status" value="1"/>
</dbReference>
<comment type="subcellular location">
    <subcellularLocation>
        <location evidence="3">Endoplasmic reticulum lumen</location>
    </subcellularLocation>
</comment>
<evidence type="ECO:0000256" key="16">
    <source>
        <dbReference type="SAM" id="SignalP"/>
    </source>
</evidence>
<keyword evidence="10" id="KW-0325">Glycoprotein</keyword>
<feature type="domain" description="Thioredoxin" evidence="17">
    <location>
        <begin position="345"/>
        <end position="488"/>
    </location>
</feature>
<name>A0A8K0H7P8_9ROSA</name>
<dbReference type="Pfam" id="PF13848">
    <property type="entry name" value="Thioredoxin_6"/>
    <property type="match status" value="1"/>
</dbReference>
<dbReference type="CDD" id="cd02961">
    <property type="entry name" value="PDI_a_family"/>
    <property type="match status" value="1"/>
</dbReference>
<dbReference type="OrthoDB" id="427280at2759"/>
<keyword evidence="11" id="KW-0413">Isomerase</keyword>
<evidence type="ECO:0000313" key="18">
    <source>
        <dbReference type="EMBL" id="KAF3446999.1"/>
    </source>
</evidence>
<keyword evidence="7" id="KW-0677">Repeat</keyword>
<evidence type="ECO:0000256" key="8">
    <source>
        <dbReference type="ARBA" id="ARBA00022824"/>
    </source>
</evidence>
<evidence type="ECO:0000256" key="4">
    <source>
        <dbReference type="ARBA" id="ARBA00006347"/>
    </source>
</evidence>
<dbReference type="FunFam" id="3.40.30.10:FF:000152">
    <property type="entry name" value="Protein disulfide-isomerase"/>
    <property type="match status" value="1"/>
</dbReference>
<accession>A0A8K0H7P8</accession>
<dbReference type="GO" id="GO:0034976">
    <property type="term" value="P:response to endoplasmic reticulum stress"/>
    <property type="evidence" value="ECO:0007669"/>
    <property type="project" value="TreeGrafter"/>
</dbReference>
<gene>
    <name evidence="18" type="ORF">FNV43_RR12179</name>
</gene>
<proteinExistence type="inferred from homology"/>
<dbReference type="InterPro" id="IPR005792">
    <property type="entry name" value="Prot_disulphide_isomerase"/>
</dbReference>
<dbReference type="PROSITE" id="PS00194">
    <property type="entry name" value="THIOREDOXIN_1"/>
    <property type="match status" value="2"/>
</dbReference>
<dbReference type="CDD" id="cd02982">
    <property type="entry name" value="PDI_b'_family"/>
    <property type="match status" value="1"/>
</dbReference>
<keyword evidence="12 14" id="KW-0676">Redox-active center</keyword>
<keyword evidence="8" id="KW-0256">Endoplasmic reticulum</keyword>
<dbReference type="GO" id="GO:0005788">
    <property type="term" value="C:endoplasmic reticulum lumen"/>
    <property type="evidence" value="ECO:0007669"/>
    <property type="project" value="UniProtKB-SubCell"/>
</dbReference>
<dbReference type="CDD" id="cd02995">
    <property type="entry name" value="PDI_a_PDI_a'_C"/>
    <property type="match status" value="1"/>
</dbReference>
<sequence length="520" mass="58206">MTVASRVSLCSFLVVFCFLASALAGIYAEGEESEPKEFVVSLDQSNFTDFVSKHDFIVVEFYAPWCGACKALAPLYEEAASILSSNDPPVVLAKVDAVEEVNKELASQYEVDGYPTIKILRNGGKTIQEYKGLRESADNIVSYVKKHRGPASVEIKTVEDTSTLTAEKKIGIVGVFPKFSGEEFENFTAIAEKLRADYEFGHTKDANLLPHGDSSVTGPVIRLLKPFDEPFVDIKDFNTDAVEKFIEETSTPIVTEYTGDLHYHPYVKKFFNNPNAKAMLFLNFSSEVDAFRPKYHEVAEKYRKEGISFLLGDLETSERALQYIGVKEDQAPVIVIQTSDGKKYLKANVKPENIADWVKDYKDGKVQQYIKSAPIPEENNESVKVVVADSLQDMVFNSGKNVLLEFYAPWCGHCKKLAPILEEVAVSYENDPDVVIAKFDATANDIISDFEVKGYPTMYFISKSGKLFGYDEKRSKEDIIAFIEKNRDKSDKQAEGQADNQAEDESNEQADKQFSGKDEL</sequence>
<dbReference type="SUPFAM" id="SSF52833">
    <property type="entry name" value="Thioredoxin-like"/>
    <property type="match status" value="4"/>
</dbReference>
<feature type="domain" description="Thioredoxin" evidence="17">
    <location>
        <begin position="27"/>
        <end position="149"/>
    </location>
</feature>
<keyword evidence="19" id="KW-1185">Reference proteome</keyword>
<evidence type="ECO:0000256" key="15">
    <source>
        <dbReference type="SAM" id="MobiDB-lite"/>
    </source>
</evidence>
<comment type="caution">
    <text evidence="18">The sequence shown here is derived from an EMBL/GenBank/DDBJ whole genome shotgun (WGS) entry which is preliminary data.</text>
</comment>
<evidence type="ECO:0000259" key="17">
    <source>
        <dbReference type="PROSITE" id="PS51352"/>
    </source>
</evidence>
<dbReference type="CDD" id="cd02981">
    <property type="entry name" value="PDI_b_family"/>
    <property type="match status" value="1"/>
</dbReference>
<reference evidence="18" key="1">
    <citation type="submission" date="2020-03" db="EMBL/GenBank/DDBJ databases">
        <title>A high-quality chromosome-level genome assembly of a woody plant with both climbing and erect habits, Rhamnella rubrinervis.</title>
        <authorList>
            <person name="Lu Z."/>
            <person name="Yang Y."/>
            <person name="Zhu X."/>
            <person name="Sun Y."/>
        </authorList>
    </citation>
    <scope>NUCLEOTIDE SEQUENCE</scope>
    <source>
        <strain evidence="18">BYM</strain>
        <tissue evidence="18">Leaf</tissue>
    </source>
</reference>
<feature type="signal peptide" evidence="16">
    <location>
        <begin position="1"/>
        <end position="24"/>
    </location>
</feature>
<dbReference type="NCBIfam" id="TIGR01130">
    <property type="entry name" value="ER_PDI_fam"/>
    <property type="match status" value="1"/>
</dbReference>
<evidence type="ECO:0000256" key="9">
    <source>
        <dbReference type="ARBA" id="ARBA00023157"/>
    </source>
</evidence>
<feature type="compositionally biased region" description="Basic and acidic residues" evidence="15">
    <location>
        <begin position="509"/>
        <end position="520"/>
    </location>
</feature>
<evidence type="ECO:0000256" key="11">
    <source>
        <dbReference type="ARBA" id="ARBA00023235"/>
    </source>
</evidence>
<evidence type="ECO:0000256" key="7">
    <source>
        <dbReference type="ARBA" id="ARBA00022737"/>
    </source>
</evidence>
<dbReference type="InterPro" id="IPR013766">
    <property type="entry name" value="Thioredoxin_domain"/>
</dbReference>
<dbReference type="InterPro" id="IPR036249">
    <property type="entry name" value="Thioredoxin-like_sf"/>
</dbReference>
<feature type="chain" id="PRO_5035464874" description="Protein disulfide-isomerase" evidence="16">
    <location>
        <begin position="25"/>
        <end position="520"/>
    </location>
</feature>
<evidence type="ECO:0000256" key="5">
    <source>
        <dbReference type="ARBA" id="ARBA00012723"/>
    </source>
</evidence>
<dbReference type="PRINTS" id="PR00421">
    <property type="entry name" value="THIOREDOXIN"/>
</dbReference>
<keyword evidence="9 14" id="KW-1015">Disulfide bond</keyword>
<comment type="catalytic activity">
    <reaction evidence="1">
        <text>Catalyzes the rearrangement of -S-S- bonds in proteins.</text>
        <dbReference type="EC" id="5.3.4.1"/>
    </reaction>
</comment>
<keyword evidence="6 16" id="KW-0732">Signal</keyword>
<evidence type="ECO:0000256" key="12">
    <source>
        <dbReference type="ARBA" id="ARBA00023284"/>
    </source>
</evidence>
<dbReference type="InterPro" id="IPR017937">
    <property type="entry name" value="Thioredoxin_CS"/>
</dbReference>
<evidence type="ECO:0000256" key="6">
    <source>
        <dbReference type="ARBA" id="ARBA00022729"/>
    </source>
</evidence>
<evidence type="ECO:0000256" key="10">
    <source>
        <dbReference type="ARBA" id="ARBA00023180"/>
    </source>
</evidence>
<evidence type="ECO:0000256" key="14">
    <source>
        <dbReference type="PIRSR" id="PIRSR605792-51"/>
    </source>
</evidence>